<evidence type="ECO:0000256" key="3">
    <source>
        <dbReference type="ARBA" id="ARBA00012291"/>
    </source>
</evidence>
<dbReference type="EMBL" id="CAJVPJ010005131">
    <property type="protein sequence ID" value="CAG8658741.1"/>
    <property type="molecule type" value="Genomic_DNA"/>
</dbReference>
<evidence type="ECO:0000256" key="6">
    <source>
        <dbReference type="ARBA" id="ARBA00022840"/>
    </source>
</evidence>
<sequence>CVCMPNALTDEIKEKICFQPTEVIAINRVPTSYHFPMLLQRQKVAEFLANELKLDNIQVSEEQKRSGEQAIQGWKRLIASHDSSSQTVTIALVSKYQQNLHIFVNQSLEHACVYCGYQLAVKWIDGSDLEPEAETAFPTRYRDAWDSIANANGIIVPDGFVYQDVEGAIAAVRYAREHGVPFLGIGLGFQAAVLELHATCVKLQEIDSNSQQSVFVIDKNTACVQSISFCDEHEGLKSREAYRSRQITERYLTQYKIASPKFLQTIVENGMFVVAGDDSKTRVDI</sequence>
<comment type="similarity">
    <text evidence="2">Belongs to the CTP synthase family.</text>
</comment>
<evidence type="ECO:0000256" key="4">
    <source>
        <dbReference type="ARBA" id="ARBA00022598"/>
    </source>
</evidence>
<evidence type="ECO:0000256" key="2">
    <source>
        <dbReference type="ARBA" id="ARBA00007533"/>
    </source>
</evidence>
<dbReference type="GO" id="GO:0097268">
    <property type="term" value="C:cytoophidium"/>
    <property type="evidence" value="ECO:0007669"/>
    <property type="project" value="TreeGrafter"/>
</dbReference>
<dbReference type="InterPro" id="IPR029062">
    <property type="entry name" value="Class_I_gatase-like"/>
</dbReference>
<feature type="non-terminal residue" evidence="11">
    <location>
        <position position="285"/>
    </location>
</feature>
<evidence type="ECO:0000256" key="8">
    <source>
        <dbReference type="ARBA" id="ARBA00022975"/>
    </source>
</evidence>
<keyword evidence="12" id="KW-1185">Reference proteome</keyword>
<dbReference type="PANTHER" id="PTHR11550:SF0">
    <property type="entry name" value="CTP SYNTHASE-RELATED"/>
    <property type="match status" value="1"/>
</dbReference>
<dbReference type="Pfam" id="PF00117">
    <property type="entry name" value="GATase"/>
    <property type="match status" value="1"/>
</dbReference>
<evidence type="ECO:0000256" key="9">
    <source>
        <dbReference type="ARBA" id="ARBA00047781"/>
    </source>
</evidence>
<protein>
    <recommendedName>
        <fullName evidence="3">CTP synthase (glutamine hydrolyzing)</fullName>
        <ecNumber evidence="3">6.3.4.2</ecNumber>
    </recommendedName>
</protein>
<evidence type="ECO:0000259" key="10">
    <source>
        <dbReference type="Pfam" id="PF00117"/>
    </source>
</evidence>
<keyword evidence="6" id="KW-0067">ATP-binding</keyword>
<dbReference type="Proteomes" id="UP000789572">
    <property type="component" value="Unassembled WGS sequence"/>
</dbReference>
<dbReference type="Gene3D" id="3.40.50.880">
    <property type="match status" value="1"/>
</dbReference>
<dbReference type="PANTHER" id="PTHR11550">
    <property type="entry name" value="CTP SYNTHASE"/>
    <property type="match status" value="1"/>
</dbReference>
<proteinExistence type="inferred from homology"/>
<dbReference type="GO" id="GO:0019856">
    <property type="term" value="P:pyrimidine nucleobase biosynthetic process"/>
    <property type="evidence" value="ECO:0007669"/>
    <property type="project" value="TreeGrafter"/>
</dbReference>
<reference evidence="11" key="1">
    <citation type="submission" date="2021-06" db="EMBL/GenBank/DDBJ databases">
        <authorList>
            <person name="Kallberg Y."/>
            <person name="Tangrot J."/>
            <person name="Rosling A."/>
        </authorList>
    </citation>
    <scope>NUCLEOTIDE SEQUENCE</scope>
    <source>
        <strain evidence="11">IA702</strain>
    </source>
</reference>
<organism evidence="11 12">
    <name type="scientific">Paraglomus occultum</name>
    <dbReference type="NCBI Taxonomy" id="144539"/>
    <lineage>
        <taxon>Eukaryota</taxon>
        <taxon>Fungi</taxon>
        <taxon>Fungi incertae sedis</taxon>
        <taxon>Mucoromycota</taxon>
        <taxon>Glomeromycotina</taxon>
        <taxon>Glomeromycetes</taxon>
        <taxon>Paraglomerales</taxon>
        <taxon>Paraglomeraceae</taxon>
        <taxon>Paraglomus</taxon>
    </lineage>
</organism>
<evidence type="ECO:0000256" key="5">
    <source>
        <dbReference type="ARBA" id="ARBA00022741"/>
    </source>
</evidence>
<evidence type="ECO:0000313" key="12">
    <source>
        <dbReference type="Proteomes" id="UP000789572"/>
    </source>
</evidence>
<keyword evidence="5" id="KW-0547">Nucleotide-binding</keyword>
<name>A0A9N9E2Z9_9GLOM</name>
<accession>A0A9N9E2Z9</accession>
<keyword evidence="7" id="KW-0315">Glutamine amidotransferase</keyword>
<dbReference type="GO" id="GO:0006241">
    <property type="term" value="P:CTP biosynthetic process"/>
    <property type="evidence" value="ECO:0007669"/>
    <property type="project" value="TreeGrafter"/>
</dbReference>
<dbReference type="GO" id="GO:0005737">
    <property type="term" value="C:cytoplasm"/>
    <property type="evidence" value="ECO:0007669"/>
    <property type="project" value="TreeGrafter"/>
</dbReference>
<dbReference type="GO" id="GO:0005524">
    <property type="term" value="F:ATP binding"/>
    <property type="evidence" value="ECO:0007669"/>
    <property type="project" value="UniProtKB-KW"/>
</dbReference>
<evidence type="ECO:0000256" key="7">
    <source>
        <dbReference type="ARBA" id="ARBA00022962"/>
    </source>
</evidence>
<dbReference type="GO" id="GO:0003883">
    <property type="term" value="F:CTP synthase activity"/>
    <property type="evidence" value="ECO:0007669"/>
    <property type="project" value="UniProtKB-EC"/>
</dbReference>
<dbReference type="GO" id="GO:0042802">
    <property type="term" value="F:identical protein binding"/>
    <property type="evidence" value="ECO:0007669"/>
    <property type="project" value="TreeGrafter"/>
</dbReference>
<evidence type="ECO:0000313" key="11">
    <source>
        <dbReference type="EMBL" id="CAG8658741.1"/>
    </source>
</evidence>
<feature type="domain" description="Glutamine amidotransferase" evidence="10">
    <location>
        <begin position="104"/>
        <end position="214"/>
    </location>
</feature>
<feature type="non-terminal residue" evidence="11">
    <location>
        <position position="1"/>
    </location>
</feature>
<comment type="catalytic activity">
    <reaction evidence="9">
        <text>UTP + L-glutamine + ATP + H2O = CTP + L-glutamate + ADP + phosphate + 2 H(+)</text>
        <dbReference type="Rhea" id="RHEA:26426"/>
        <dbReference type="ChEBI" id="CHEBI:15377"/>
        <dbReference type="ChEBI" id="CHEBI:15378"/>
        <dbReference type="ChEBI" id="CHEBI:29985"/>
        <dbReference type="ChEBI" id="CHEBI:30616"/>
        <dbReference type="ChEBI" id="CHEBI:37563"/>
        <dbReference type="ChEBI" id="CHEBI:43474"/>
        <dbReference type="ChEBI" id="CHEBI:46398"/>
        <dbReference type="ChEBI" id="CHEBI:58359"/>
        <dbReference type="ChEBI" id="CHEBI:456216"/>
        <dbReference type="EC" id="6.3.4.2"/>
    </reaction>
</comment>
<dbReference type="EC" id="6.3.4.2" evidence="3"/>
<dbReference type="InterPro" id="IPR017926">
    <property type="entry name" value="GATASE"/>
</dbReference>
<dbReference type="OrthoDB" id="1739076at2759"/>
<comment type="caution">
    <text evidence="11">The sequence shown here is derived from an EMBL/GenBank/DDBJ whole genome shotgun (WGS) entry which is preliminary data.</text>
</comment>
<keyword evidence="8" id="KW-0665">Pyrimidine biosynthesis</keyword>
<comment type="pathway">
    <text evidence="1">Pyrimidine metabolism; CTP biosynthesis via de novo pathway; CTP from UDP: step 2/2.</text>
</comment>
<keyword evidence="4" id="KW-0436">Ligase</keyword>
<evidence type="ECO:0000256" key="1">
    <source>
        <dbReference type="ARBA" id="ARBA00005171"/>
    </source>
</evidence>
<gene>
    <name evidence="11" type="ORF">POCULU_LOCUS10344</name>
</gene>
<dbReference type="InterPro" id="IPR004468">
    <property type="entry name" value="CTP_synthase"/>
</dbReference>
<dbReference type="AlphaFoldDB" id="A0A9N9E2Z9"/>
<dbReference type="SUPFAM" id="SSF52317">
    <property type="entry name" value="Class I glutamine amidotransferase-like"/>
    <property type="match status" value="1"/>
</dbReference>